<dbReference type="AlphaFoldDB" id="A6KKV6"/>
<sequence>MRWVLGSCLLSAEGFGVIDRLCQSDSPLSEPMWNINSVRKEPGHSTVPLGRIPEGLWSTV</sequence>
<dbReference type="Proteomes" id="UP000234681">
    <property type="component" value="Chromosome 3"/>
</dbReference>
<evidence type="ECO:0000313" key="2">
    <source>
        <dbReference type="Proteomes" id="UP000234681"/>
    </source>
</evidence>
<reference evidence="1 2" key="1">
    <citation type="submission" date="2005-09" db="EMBL/GenBank/DDBJ databases">
        <authorList>
            <person name="Mural R.J."/>
            <person name="Li P.W."/>
            <person name="Adams M.D."/>
            <person name="Amanatides P.G."/>
            <person name="Baden-Tillson H."/>
            <person name="Barnstead M."/>
            <person name="Chin S.H."/>
            <person name="Dew I."/>
            <person name="Evans C.A."/>
            <person name="Ferriera S."/>
            <person name="Flanigan M."/>
            <person name="Fosler C."/>
            <person name="Glodek A."/>
            <person name="Gu Z."/>
            <person name="Holt R.A."/>
            <person name="Jennings D."/>
            <person name="Kraft C.L."/>
            <person name="Lu F."/>
            <person name="Nguyen T."/>
            <person name="Nusskern D.R."/>
            <person name="Pfannkoch C.M."/>
            <person name="Sitter C."/>
            <person name="Sutton G.G."/>
            <person name="Venter J.C."/>
            <person name="Wang Z."/>
            <person name="Woodage T."/>
            <person name="Zheng X.H."/>
            <person name="Zhong F."/>
        </authorList>
    </citation>
    <scope>NUCLEOTIDE SEQUENCE [LARGE SCALE GENOMIC DNA]</scope>
    <source>
        <strain>BN</strain>
        <strain evidence="2">Sprague-Dawley</strain>
    </source>
</reference>
<name>A6KKV6_RAT</name>
<dbReference type="EMBL" id="CH474062">
    <property type="protein sequence ID" value="EDL85160.1"/>
    <property type="molecule type" value="Genomic_DNA"/>
</dbReference>
<proteinExistence type="predicted"/>
<protein>
    <submittedName>
        <fullName evidence="1">RCG63105</fullName>
    </submittedName>
</protein>
<gene>
    <name evidence="1" type="ORF">rCG_63105</name>
</gene>
<accession>A6KKV6</accession>
<organism evidence="1 2">
    <name type="scientific">Rattus norvegicus</name>
    <name type="common">Rat</name>
    <dbReference type="NCBI Taxonomy" id="10116"/>
    <lineage>
        <taxon>Eukaryota</taxon>
        <taxon>Metazoa</taxon>
        <taxon>Chordata</taxon>
        <taxon>Craniata</taxon>
        <taxon>Vertebrata</taxon>
        <taxon>Euteleostomi</taxon>
        <taxon>Mammalia</taxon>
        <taxon>Eutheria</taxon>
        <taxon>Euarchontoglires</taxon>
        <taxon>Glires</taxon>
        <taxon>Rodentia</taxon>
        <taxon>Myomorpha</taxon>
        <taxon>Muroidea</taxon>
        <taxon>Muridae</taxon>
        <taxon>Murinae</taxon>
        <taxon>Rattus</taxon>
    </lineage>
</organism>
<evidence type="ECO:0000313" key="1">
    <source>
        <dbReference type="EMBL" id="EDL85160.1"/>
    </source>
</evidence>